<protein>
    <submittedName>
        <fullName evidence="1">Uncharacterized protein</fullName>
    </submittedName>
</protein>
<proteinExistence type="predicted"/>
<dbReference type="Proteomes" id="UP000006237">
    <property type="component" value="Unassembled WGS sequence"/>
</dbReference>
<gene>
    <name evidence="1" type="ORF">HMPREF0293_2072</name>
</gene>
<dbReference type="EMBL" id="ACHF01000105">
    <property type="protein sequence ID" value="EEI62491.1"/>
    <property type="molecule type" value="Genomic_DNA"/>
</dbReference>
<accession>A0ABM9XMW2</accession>
<comment type="caution">
    <text evidence="1">The sequence shown here is derived from an EMBL/GenBank/DDBJ whole genome shotgun (WGS) entry which is preliminary data.</text>
</comment>
<evidence type="ECO:0000313" key="1">
    <source>
        <dbReference type="EMBL" id="EEI62491.1"/>
    </source>
</evidence>
<organism evidence="1 2">
    <name type="scientific">Corynebacterium glucuronolyticum ATCC 51866</name>
    <dbReference type="NCBI Taxonomy" id="548478"/>
    <lineage>
        <taxon>Bacteria</taxon>
        <taxon>Bacillati</taxon>
        <taxon>Actinomycetota</taxon>
        <taxon>Actinomycetes</taxon>
        <taxon>Mycobacteriales</taxon>
        <taxon>Corynebacteriaceae</taxon>
        <taxon>Corynebacterium</taxon>
    </lineage>
</organism>
<reference evidence="1 2" key="1">
    <citation type="submission" date="2009-01" db="EMBL/GenBank/DDBJ databases">
        <authorList>
            <person name="Qin X."/>
            <person name="Bachman B."/>
            <person name="Battles P."/>
            <person name="Bell A."/>
            <person name="Bess C."/>
            <person name="Bickham C."/>
            <person name="Chaboub L."/>
            <person name="Chen D."/>
            <person name="Coyle M."/>
            <person name="Deiros D.R."/>
            <person name="Dinh H."/>
            <person name="Forbes L."/>
            <person name="Fowler G."/>
            <person name="Francisco L."/>
            <person name="Fu Q."/>
            <person name="Gubbala S."/>
            <person name="Hale W."/>
            <person name="Han Y."/>
            <person name="Hemphill L."/>
            <person name="Highlander S.K."/>
            <person name="Hirani K."/>
            <person name="Hogues M."/>
            <person name="Jackson L."/>
            <person name="Jakkamsetti A."/>
            <person name="Javaid M."/>
            <person name="Jiang H."/>
            <person name="Korchina V."/>
            <person name="Kovar C."/>
            <person name="Lara F."/>
            <person name="Lee S."/>
            <person name="Mata R."/>
            <person name="Mathew T."/>
            <person name="Moen C."/>
            <person name="Morales K."/>
            <person name="Munidasa M."/>
            <person name="Nazareth L."/>
            <person name="Ngo R."/>
            <person name="Nguyen L."/>
            <person name="Okwuonu G."/>
            <person name="Ongeri F."/>
            <person name="Patil S."/>
            <person name="Petrosino J."/>
            <person name="Pham C."/>
            <person name="Pham P."/>
            <person name="Pu L.-L."/>
            <person name="Puazo M."/>
            <person name="Raj R."/>
            <person name="Reid J."/>
            <person name="Rouhana J."/>
            <person name="Saada N."/>
            <person name="Shang Y."/>
            <person name="Simmons D."/>
            <person name="Thornton R."/>
            <person name="Warren J."/>
            <person name="Weissenberger G."/>
            <person name="Zhang J."/>
            <person name="Zhang L."/>
            <person name="Zhou C."/>
            <person name="Zhu D."/>
            <person name="Muzny D."/>
            <person name="Worley K."/>
            <person name="Gibbs R."/>
        </authorList>
    </citation>
    <scope>NUCLEOTIDE SEQUENCE [LARGE SCALE GENOMIC DNA]</scope>
    <source>
        <strain evidence="1 2">ATCC 51866</strain>
    </source>
</reference>
<keyword evidence="2" id="KW-1185">Reference proteome</keyword>
<sequence length="47" mass="4880">MSLTTRFPLLQRAGWSRAGSSAGGAGGTNQLYVFILRGGGIILENLA</sequence>
<evidence type="ECO:0000313" key="2">
    <source>
        <dbReference type="Proteomes" id="UP000006237"/>
    </source>
</evidence>
<name>A0ABM9XMW2_9CORY</name>
<feature type="non-terminal residue" evidence="1">
    <location>
        <position position="47"/>
    </location>
</feature>